<proteinExistence type="predicted"/>
<protein>
    <recommendedName>
        <fullName evidence="3">TetR family transcriptional regulator</fullName>
    </recommendedName>
</protein>
<evidence type="ECO:0008006" key="3">
    <source>
        <dbReference type="Google" id="ProtNLM"/>
    </source>
</evidence>
<comment type="caution">
    <text evidence="1">The sequence shown here is derived from an EMBL/GenBank/DDBJ whole genome shotgun (WGS) entry which is preliminary data.</text>
</comment>
<gene>
    <name evidence="1" type="ORF">KBO27_26680</name>
</gene>
<evidence type="ECO:0000313" key="1">
    <source>
        <dbReference type="EMBL" id="MBQ0927540.1"/>
    </source>
</evidence>
<evidence type="ECO:0000313" key="2">
    <source>
        <dbReference type="Proteomes" id="UP000674084"/>
    </source>
</evidence>
<accession>A0ABS5DMT2</accession>
<dbReference type="EMBL" id="JAGPXE010000013">
    <property type="protein sequence ID" value="MBQ0927540.1"/>
    <property type="molecule type" value="Genomic_DNA"/>
</dbReference>
<sequence length="130" mass="14494">MKRPLPTAETVRAAMDTVLAEAAANGRCPTITAVQRHLGIAHATFYRHYQDLITDYFQPRARAAIEPSAPATGAPENAEATVQRLRRENTDLRRTIDLYADTIRRLTLDNEALRRGGTVTPLPAHARHRN</sequence>
<name>A0ABS5DMT2_9PSEU</name>
<dbReference type="Proteomes" id="UP000674084">
    <property type="component" value="Unassembled WGS sequence"/>
</dbReference>
<keyword evidence="2" id="KW-1185">Reference proteome</keyword>
<reference evidence="1 2" key="1">
    <citation type="submission" date="2021-04" db="EMBL/GenBank/DDBJ databases">
        <title>Whole-genome sequencing of Saccharopolyspora endophytica KCTC 19397.</title>
        <authorList>
            <person name="Ay H."/>
            <person name="Saygin H."/>
            <person name="Sahin N."/>
        </authorList>
    </citation>
    <scope>NUCLEOTIDE SEQUENCE [LARGE SCALE GENOMIC DNA]</scope>
    <source>
        <strain evidence="1 2">KCTC 19397</strain>
    </source>
</reference>
<dbReference type="RefSeq" id="WP_210972592.1">
    <property type="nucleotide sequence ID" value="NZ_JAGPXE010000013.1"/>
</dbReference>
<organism evidence="1 2">
    <name type="scientific">Saccharopolyspora endophytica</name>
    <dbReference type="NCBI Taxonomy" id="543886"/>
    <lineage>
        <taxon>Bacteria</taxon>
        <taxon>Bacillati</taxon>
        <taxon>Actinomycetota</taxon>
        <taxon>Actinomycetes</taxon>
        <taxon>Pseudonocardiales</taxon>
        <taxon>Pseudonocardiaceae</taxon>
        <taxon>Saccharopolyspora</taxon>
    </lineage>
</organism>